<dbReference type="PROSITE" id="PS51257">
    <property type="entry name" value="PROKAR_LIPOPROTEIN"/>
    <property type="match status" value="1"/>
</dbReference>
<evidence type="ECO:0000313" key="9">
    <source>
        <dbReference type="EMBL" id="RHG65846.1"/>
    </source>
</evidence>
<dbReference type="EMBL" id="QRIN01000026">
    <property type="protein sequence ID" value="RHG65846.1"/>
    <property type="molecule type" value="Genomic_DNA"/>
</dbReference>
<reference evidence="9 10" key="1">
    <citation type="submission" date="2018-08" db="EMBL/GenBank/DDBJ databases">
        <title>A genome reference for cultivated species of the human gut microbiota.</title>
        <authorList>
            <person name="Zou Y."/>
            <person name="Xue W."/>
            <person name="Luo G."/>
        </authorList>
    </citation>
    <scope>NUCLEOTIDE SEQUENCE [LARGE SCALE GENOMIC DNA]</scope>
    <source>
        <strain evidence="9 10">AM22-1</strain>
    </source>
</reference>
<keyword evidence="4" id="KW-0472">Membrane</keyword>
<evidence type="ECO:0000256" key="6">
    <source>
        <dbReference type="SAM" id="SignalP"/>
    </source>
</evidence>
<evidence type="ECO:0000256" key="5">
    <source>
        <dbReference type="ARBA" id="ARBA00023237"/>
    </source>
</evidence>
<keyword evidence="5" id="KW-0998">Cell outer membrane</keyword>
<dbReference type="RefSeq" id="WP_118200837.1">
    <property type="nucleotide sequence ID" value="NZ_QRIE01000022.1"/>
</dbReference>
<feature type="domain" description="RagB/SusD" evidence="7">
    <location>
        <begin position="350"/>
        <end position="502"/>
    </location>
</feature>
<name>A0A414UKT6_9BACT</name>
<comment type="subcellular location">
    <subcellularLocation>
        <location evidence="1">Cell outer membrane</location>
    </subcellularLocation>
</comment>
<feature type="chain" id="PRO_5043189703" evidence="6">
    <location>
        <begin position="20"/>
        <end position="682"/>
    </location>
</feature>
<evidence type="ECO:0000256" key="2">
    <source>
        <dbReference type="ARBA" id="ARBA00006275"/>
    </source>
</evidence>
<evidence type="ECO:0000256" key="3">
    <source>
        <dbReference type="ARBA" id="ARBA00022729"/>
    </source>
</evidence>
<protein>
    <submittedName>
        <fullName evidence="9">RagB/SusD family nutrient uptake outer membrane protein</fullName>
    </submittedName>
</protein>
<gene>
    <name evidence="9" type="ORF">DW250_07610</name>
</gene>
<comment type="caution">
    <text evidence="9">The sequence shown here is derived from an EMBL/GenBank/DDBJ whole genome shotgun (WGS) entry which is preliminary data.</text>
</comment>
<evidence type="ECO:0000259" key="8">
    <source>
        <dbReference type="Pfam" id="PF14322"/>
    </source>
</evidence>
<feature type="signal peptide" evidence="6">
    <location>
        <begin position="1"/>
        <end position="19"/>
    </location>
</feature>
<evidence type="ECO:0000256" key="1">
    <source>
        <dbReference type="ARBA" id="ARBA00004442"/>
    </source>
</evidence>
<feature type="domain" description="SusD-like N-terminal" evidence="8">
    <location>
        <begin position="21"/>
        <end position="223"/>
    </location>
</feature>
<sequence length="682" mass="77517">MKIKNILMCSLLLAGLSSCNDYLDVDAPSKVTDEQVFSSTEEADRLLNSVYQSTCSGNTYGNAYLTTFNFSSDVEFSTSSAEEKSVSHNDWKQFDGEADGSSIKSTWDAAYQTIERANNFVNAAEKSSLYGNADLDQMIGEAKCIRAMNYLDLVILWGDIPFTFTRTYDQESLIMPMGTRDEILTALIDDLKQAAPKMKKAKEITEGVERCSKEFAWALIARISMFRAGYSLRHGEDTKAAGTMERAADYEEYYKIARTYADSVIQEGTHALTNDYMKVFNDECNYTVVSNDDVIFEIPFVQNVNGNIGYIQGPKADLSSAGDTDHPWGKMSGSVGLNAFYRFTFDKEDVRRNTVGYWSYGYNGIAALQNSYTNYCLKWSKLWDRSHTQGNTSEGNTGINFPYMRYADVLLMYAEAENELNGPTDAAKNALKQVRERAFRGAANKAEKVDGYVSALGTKDEFFKAIVDERAWEFGGENIRWKDLVRWNLYSQVLYKNFWKYYGMGCDRDDSYDVDGNFNDLPNDFFYRTRTRAQWNQQVAENPEKYNAANYPEVFNFANTDASLGIIEVYKTKGDNFSIDNLWENWGLNGKLMPQEGGEADWKKAYLFDWLDENTGIAKAQCRCSIRGYIFIDQLGVMQTTNIPEYNSEVNLSTLPSVRYILPIPKDVISRSLGQYKNYYGY</sequence>
<evidence type="ECO:0000256" key="4">
    <source>
        <dbReference type="ARBA" id="ARBA00023136"/>
    </source>
</evidence>
<dbReference type="Pfam" id="PF07980">
    <property type="entry name" value="SusD_RagB"/>
    <property type="match status" value="1"/>
</dbReference>
<dbReference type="SUPFAM" id="SSF48452">
    <property type="entry name" value="TPR-like"/>
    <property type="match status" value="1"/>
</dbReference>
<evidence type="ECO:0000259" key="7">
    <source>
        <dbReference type="Pfam" id="PF07980"/>
    </source>
</evidence>
<dbReference type="InterPro" id="IPR033985">
    <property type="entry name" value="SusD-like_N"/>
</dbReference>
<accession>A0A414UKT6</accession>
<dbReference type="GO" id="GO:0009279">
    <property type="term" value="C:cell outer membrane"/>
    <property type="evidence" value="ECO:0007669"/>
    <property type="project" value="UniProtKB-SubCell"/>
</dbReference>
<evidence type="ECO:0000313" key="10">
    <source>
        <dbReference type="Proteomes" id="UP000286501"/>
    </source>
</evidence>
<dbReference type="InterPro" id="IPR012944">
    <property type="entry name" value="SusD_RagB_dom"/>
</dbReference>
<organism evidence="9 10">
    <name type="scientific">Segatella copri</name>
    <dbReference type="NCBI Taxonomy" id="165179"/>
    <lineage>
        <taxon>Bacteria</taxon>
        <taxon>Pseudomonadati</taxon>
        <taxon>Bacteroidota</taxon>
        <taxon>Bacteroidia</taxon>
        <taxon>Bacteroidales</taxon>
        <taxon>Prevotellaceae</taxon>
        <taxon>Segatella</taxon>
    </lineage>
</organism>
<dbReference type="InterPro" id="IPR011990">
    <property type="entry name" value="TPR-like_helical_dom_sf"/>
</dbReference>
<dbReference type="Proteomes" id="UP000286501">
    <property type="component" value="Unassembled WGS sequence"/>
</dbReference>
<comment type="similarity">
    <text evidence="2">Belongs to the SusD family.</text>
</comment>
<proteinExistence type="inferred from homology"/>
<keyword evidence="3 6" id="KW-0732">Signal</keyword>
<dbReference type="Gene3D" id="1.25.40.390">
    <property type="match status" value="1"/>
</dbReference>
<dbReference type="Pfam" id="PF14322">
    <property type="entry name" value="SusD-like_3"/>
    <property type="match status" value="1"/>
</dbReference>
<dbReference type="AlphaFoldDB" id="A0A414UKT6"/>